<comment type="caution">
    <text evidence="3">The sequence shown here is derived from an EMBL/GenBank/DDBJ whole genome shotgun (WGS) entry which is preliminary data.</text>
</comment>
<dbReference type="PANTHER" id="PTHR34606">
    <property type="entry name" value="BON DOMAIN-CONTAINING PROTEIN"/>
    <property type="match status" value="1"/>
</dbReference>
<dbReference type="PROSITE" id="PS50914">
    <property type="entry name" value="BON"/>
    <property type="match status" value="1"/>
</dbReference>
<keyword evidence="1" id="KW-0732">Signal</keyword>
<keyword evidence="4" id="KW-1185">Reference proteome</keyword>
<protein>
    <submittedName>
        <fullName evidence="3">BON domain-containing protein</fullName>
    </submittedName>
</protein>
<dbReference type="SMART" id="SM00749">
    <property type="entry name" value="BON"/>
    <property type="match status" value="1"/>
</dbReference>
<name>A0ABR9DGZ6_9GAMM</name>
<feature type="chain" id="PRO_5047445921" evidence="1">
    <location>
        <begin position="21"/>
        <end position="206"/>
    </location>
</feature>
<dbReference type="PROSITE" id="PS51257">
    <property type="entry name" value="PROKAR_LIPOPROTEIN"/>
    <property type="match status" value="1"/>
</dbReference>
<dbReference type="Gene3D" id="3.30.1340.30">
    <property type="match status" value="1"/>
</dbReference>
<evidence type="ECO:0000313" key="3">
    <source>
        <dbReference type="EMBL" id="MBD9362371.1"/>
    </source>
</evidence>
<gene>
    <name evidence="3" type="ORF">EBB_18020</name>
</gene>
<evidence type="ECO:0000313" key="4">
    <source>
        <dbReference type="Proteomes" id="UP000641152"/>
    </source>
</evidence>
<dbReference type="InterPro" id="IPR014004">
    <property type="entry name" value="Transpt-assoc_nodulatn_dom_bac"/>
</dbReference>
<dbReference type="InterPro" id="IPR007055">
    <property type="entry name" value="BON_dom"/>
</dbReference>
<dbReference type="Proteomes" id="UP000641152">
    <property type="component" value="Unassembled WGS sequence"/>
</dbReference>
<accession>A0ABR9DGZ6</accession>
<proteinExistence type="predicted"/>
<reference evidence="3 4" key="1">
    <citation type="submission" date="2020-09" db="EMBL/GenBank/DDBJ databases">
        <title>Methylomonas albis sp. nov. and Methylomonas fluvii sp. nov.: Two cold-adapted methanotrophs from the River Elbe and an amended description of Methylovulum psychrotolerans strain Eb1.</title>
        <authorList>
            <person name="Bussmann I.K."/>
            <person name="Klings K.-W."/>
            <person name="Warnstedt J."/>
            <person name="Hoppert M."/>
            <person name="Saborowski A."/>
            <person name="Horn F."/>
            <person name="Liebner S."/>
        </authorList>
    </citation>
    <scope>NUCLEOTIDE SEQUENCE [LARGE SCALE GENOMIC DNA]</scope>
    <source>
        <strain evidence="3 4">EbB</strain>
    </source>
</reference>
<feature type="domain" description="BON" evidence="2">
    <location>
        <begin position="132"/>
        <end position="200"/>
    </location>
</feature>
<sequence>MKIRSDYPYRLFSNKLFAMACLSAVLGLAACQPEGQAEKAGKKVDKAVENAGQKIEQSAEKAGQKIEAAKESVAQQAGKAEASIDKAAETSNDSLEKAGKQIDQAINHSEHRLEAAKDAVVDSTKATGEYLDDSVITAKVKTALLNDDFLKLAPIDVTTVNGVVTLRGTVDSEQLVGRALGLVNGQEHVKSVQNELLVKTSVPSKQ</sequence>
<dbReference type="PANTHER" id="PTHR34606:SF16">
    <property type="entry name" value="BON DOMAIN-CONTAINING PROTEIN"/>
    <property type="match status" value="1"/>
</dbReference>
<evidence type="ECO:0000256" key="1">
    <source>
        <dbReference type="SAM" id="SignalP"/>
    </source>
</evidence>
<dbReference type="RefSeq" id="WP_192395152.1">
    <property type="nucleotide sequence ID" value="NZ_CAJHIU010000003.1"/>
</dbReference>
<dbReference type="EMBL" id="JACXST010000003">
    <property type="protein sequence ID" value="MBD9362371.1"/>
    <property type="molecule type" value="Genomic_DNA"/>
</dbReference>
<organism evidence="3 4">
    <name type="scientific">Methylomonas fluvii</name>
    <dbReference type="NCBI Taxonomy" id="1854564"/>
    <lineage>
        <taxon>Bacteria</taxon>
        <taxon>Pseudomonadati</taxon>
        <taxon>Pseudomonadota</taxon>
        <taxon>Gammaproteobacteria</taxon>
        <taxon>Methylococcales</taxon>
        <taxon>Methylococcaceae</taxon>
        <taxon>Methylomonas</taxon>
    </lineage>
</organism>
<feature type="signal peptide" evidence="1">
    <location>
        <begin position="1"/>
        <end position="20"/>
    </location>
</feature>
<dbReference type="InterPro" id="IPR051686">
    <property type="entry name" value="Lipoprotein_DolP"/>
</dbReference>
<dbReference type="Pfam" id="PF04972">
    <property type="entry name" value="BON"/>
    <property type="match status" value="1"/>
</dbReference>
<evidence type="ECO:0000259" key="2">
    <source>
        <dbReference type="PROSITE" id="PS50914"/>
    </source>
</evidence>